<dbReference type="AlphaFoldDB" id="A0A5N6P542"/>
<evidence type="ECO:0000313" key="3">
    <source>
        <dbReference type="Proteomes" id="UP000326396"/>
    </source>
</evidence>
<evidence type="ECO:0000256" key="1">
    <source>
        <dbReference type="SAM" id="MobiDB-lite"/>
    </source>
</evidence>
<dbReference type="Proteomes" id="UP000326396">
    <property type="component" value="Linkage Group LG14"/>
</dbReference>
<sequence>MRNMGPDHYYENFGGVQGMASQLIESINHIDQPSYIQTNEPDLGPDNTHPQRAPCDRGRRGRHRTRVNLVQDDDDDGEGPRHFEGTTLNYGEGTSNWEEGYRPSSQFVGHGSSNIQLDQQGPFQNYDYTGLSVQQPRYQHLTPVQISLDLQLTQPEGSNPPNDNEPEQPQPRRIQPQRSPKPVGCGTAGCLMRYLHRH</sequence>
<gene>
    <name evidence="2" type="ORF">E3N88_11660</name>
</gene>
<dbReference type="EMBL" id="SZYD01000006">
    <property type="protein sequence ID" value="KAD5960188.1"/>
    <property type="molecule type" value="Genomic_DNA"/>
</dbReference>
<feature type="compositionally biased region" description="Low complexity" evidence="1">
    <location>
        <begin position="171"/>
        <end position="182"/>
    </location>
</feature>
<feature type="region of interest" description="Disordered" evidence="1">
    <location>
        <begin position="35"/>
        <end position="121"/>
    </location>
</feature>
<comment type="caution">
    <text evidence="2">The sequence shown here is derived from an EMBL/GenBank/DDBJ whole genome shotgun (WGS) entry which is preliminary data.</text>
</comment>
<feature type="compositionally biased region" description="Polar residues" evidence="1">
    <location>
        <begin position="86"/>
        <end position="121"/>
    </location>
</feature>
<accession>A0A5N6P542</accession>
<organism evidence="2 3">
    <name type="scientific">Mikania micrantha</name>
    <name type="common">bitter vine</name>
    <dbReference type="NCBI Taxonomy" id="192012"/>
    <lineage>
        <taxon>Eukaryota</taxon>
        <taxon>Viridiplantae</taxon>
        <taxon>Streptophyta</taxon>
        <taxon>Embryophyta</taxon>
        <taxon>Tracheophyta</taxon>
        <taxon>Spermatophyta</taxon>
        <taxon>Magnoliopsida</taxon>
        <taxon>eudicotyledons</taxon>
        <taxon>Gunneridae</taxon>
        <taxon>Pentapetalae</taxon>
        <taxon>asterids</taxon>
        <taxon>campanulids</taxon>
        <taxon>Asterales</taxon>
        <taxon>Asteraceae</taxon>
        <taxon>Asteroideae</taxon>
        <taxon>Heliantheae alliance</taxon>
        <taxon>Eupatorieae</taxon>
        <taxon>Mikania</taxon>
    </lineage>
</organism>
<keyword evidence="3" id="KW-1185">Reference proteome</keyword>
<proteinExistence type="predicted"/>
<reference evidence="2 3" key="1">
    <citation type="submission" date="2019-05" db="EMBL/GenBank/DDBJ databases">
        <title>Mikania micrantha, genome provides insights into the molecular mechanism of rapid growth.</title>
        <authorList>
            <person name="Liu B."/>
        </authorList>
    </citation>
    <scope>NUCLEOTIDE SEQUENCE [LARGE SCALE GENOMIC DNA]</scope>
    <source>
        <strain evidence="2">NLD-2019</strain>
        <tissue evidence="2">Leaf</tissue>
    </source>
</reference>
<protein>
    <submittedName>
        <fullName evidence="2">Uncharacterized protein</fullName>
    </submittedName>
</protein>
<evidence type="ECO:0000313" key="2">
    <source>
        <dbReference type="EMBL" id="KAD5960188.1"/>
    </source>
</evidence>
<name>A0A5N6P542_9ASTR</name>
<feature type="region of interest" description="Disordered" evidence="1">
    <location>
        <begin position="152"/>
        <end position="187"/>
    </location>
</feature>